<organism evidence="3 4">
    <name type="scientific">bacterium (Candidatus Blackallbacteria) CG17_big_fil_post_rev_8_21_14_2_50_48_46</name>
    <dbReference type="NCBI Taxonomy" id="2014261"/>
    <lineage>
        <taxon>Bacteria</taxon>
        <taxon>Candidatus Blackallbacteria</taxon>
    </lineage>
</organism>
<feature type="compositionally biased region" description="Polar residues" evidence="1">
    <location>
        <begin position="43"/>
        <end position="68"/>
    </location>
</feature>
<gene>
    <name evidence="3" type="ORF">COW36_06660</name>
</gene>
<evidence type="ECO:0000256" key="1">
    <source>
        <dbReference type="SAM" id="MobiDB-lite"/>
    </source>
</evidence>
<accession>A0A2M7G7F8</accession>
<feature type="region of interest" description="Disordered" evidence="1">
    <location>
        <begin position="43"/>
        <end position="71"/>
    </location>
</feature>
<keyword evidence="2" id="KW-0472">Membrane</keyword>
<dbReference type="EMBL" id="PFFQ01000016">
    <property type="protein sequence ID" value="PIW18019.1"/>
    <property type="molecule type" value="Genomic_DNA"/>
</dbReference>
<feature type="transmembrane region" description="Helical" evidence="2">
    <location>
        <begin position="460"/>
        <end position="480"/>
    </location>
</feature>
<dbReference type="AlphaFoldDB" id="A0A2M7G7F8"/>
<comment type="caution">
    <text evidence="3">The sequence shown here is derived from an EMBL/GenBank/DDBJ whole genome shotgun (WGS) entry which is preliminary data.</text>
</comment>
<keyword evidence="2" id="KW-1133">Transmembrane helix</keyword>
<reference evidence="3 4" key="1">
    <citation type="submission" date="2017-09" db="EMBL/GenBank/DDBJ databases">
        <title>Depth-based differentiation of microbial function through sediment-hosted aquifers and enrichment of novel symbionts in the deep terrestrial subsurface.</title>
        <authorList>
            <person name="Probst A.J."/>
            <person name="Ladd B."/>
            <person name="Jarett J.K."/>
            <person name="Geller-Mcgrath D.E."/>
            <person name="Sieber C.M."/>
            <person name="Emerson J.B."/>
            <person name="Anantharaman K."/>
            <person name="Thomas B.C."/>
            <person name="Malmstrom R."/>
            <person name="Stieglmeier M."/>
            <person name="Klingl A."/>
            <person name="Woyke T."/>
            <person name="Ryan C.M."/>
            <person name="Banfield J.F."/>
        </authorList>
    </citation>
    <scope>NUCLEOTIDE SEQUENCE [LARGE SCALE GENOMIC DNA]</scope>
    <source>
        <strain evidence="3">CG17_big_fil_post_rev_8_21_14_2_50_48_46</strain>
    </source>
</reference>
<name>A0A2M7G7F8_9BACT</name>
<dbReference type="Proteomes" id="UP000231019">
    <property type="component" value="Unassembled WGS sequence"/>
</dbReference>
<evidence type="ECO:0000256" key="2">
    <source>
        <dbReference type="SAM" id="Phobius"/>
    </source>
</evidence>
<evidence type="ECO:0000313" key="4">
    <source>
        <dbReference type="Proteomes" id="UP000231019"/>
    </source>
</evidence>
<keyword evidence="2" id="KW-0812">Transmembrane</keyword>
<protein>
    <submittedName>
        <fullName evidence="3">Uncharacterized protein</fullName>
    </submittedName>
</protein>
<feature type="transmembrane region" description="Helical" evidence="2">
    <location>
        <begin position="486"/>
        <end position="506"/>
    </location>
</feature>
<sequence length="638" mass="68836">MQGAASFGRVNSIVPTTAHEIRSKGKEDIAFRSVSRTEMRTLENNAQTTSTSLKRTGWKLSTETTSTPKALGSKEQIDLLKAKIDSVKYSSEENHQENNPLSKPAPSTLSTISAYGKWIGKGMIRTLETITVIPLAFDKGARKDLKDLMNLAKESMSQTLHNSDAYVGSDYIRTGQTLLQQADHLEESVAHSKPKEEFNMRLDLAAAKQMHETLTAKLNPTPEDTREINRLDEKIQFLDSHLGKVDSLRQKATQLRLEGQNAIALGMKVRGDKSELATKYIGYPALVTGSLAKTTFTAVQAGTGLAKGSGVEVSLKVGAGALGVSTQALQVTGIVGAGVSIVIDSYDFYKTSKLHNKELNKVEMAEALLTDHAGRLDMAAKLDQEASRLEQTGFKGSMARLGAKLNPFASRSNPKELRDKAIAIRSLSPDLSPETLNPAVKAVVTQIKEHADLGKKRLSMIKNVVGIVGAGLAIAALAVACPPAGLVVAACVIGVAAGGAGLLMSYNNWKTSSQRFENVTDLRKGLEQIDLKQKHIQTELTQLSKLPEAQNPESETGKKIEMLSSQARSLNELKISTTLNLLAASPDDAAQEIFKQAKAGDPAMHYIARTVLDVPYENLPPKVAIDALARGMHLDVNK</sequence>
<proteinExistence type="predicted"/>
<evidence type="ECO:0000313" key="3">
    <source>
        <dbReference type="EMBL" id="PIW18019.1"/>
    </source>
</evidence>